<dbReference type="Gene3D" id="2.30.22.10">
    <property type="entry name" value="Head domain of nucleotide exchange factor GrpE"/>
    <property type="match status" value="1"/>
</dbReference>
<dbReference type="HAMAP" id="MF_01151">
    <property type="entry name" value="GrpE"/>
    <property type="match status" value="1"/>
</dbReference>
<evidence type="ECO:0000256" key="4">
    <source>
        <dbReference type="RuleBase" id="RU004478"/>
    </source>
</evidence>
<dbReference type="CDD" id="cd00446">
    <property type="entry name" value="GrpE"/>
    <property type="match status" value="1"/>
</dbReference>
<sequence length="195" mass="22394">MTDKDEQKDTELEVNTDPGDDIVLEDNTEVTGADYKVKVDKLKAKIKELEKKNHELLDGWQRDKADFINTRKRDDEAKKQFLKFSKAEIISELIPVLDSFDGAFKNKEAWGKVDKNWRMGVEFIHTQLSNILSQHDLKVINPIGLPYISSRDEAIENIKVDNEADEGKILEVVQVGYELNGKEIRPPKVKVGHYE</sequence>
<dbReference type="PRINTS" id="PR00773">
    <property type="entry name" value="GRPEPROTEIN"/>
</dbReference>
<feature type="region of interest" description="Disordered" evidence="6">
    <location>
        <begin position="1"/>
        <end position="23"/>
    </location>
</feature>
<keyword evidence="2 3" id="KW-0143">Chaperone</keyword>
<evidence type="ECO:0000256" key="5">
    <source>
        <dbReference type="SAM" id="Coils"/>
    </source>
</evidence>
<evidence type="ECO:0000256" key="1">
    <source>
        <dbReference type="ARBA" id="ARBA00009054"/>
    </source>
</evidence>
<comment type="function">
    <text evidence="3">Participates actively in the response to hyperosmotic and heat shock by preventing the aggregation of stress-denatured proteins, in association with DnaK and GrpE. It is the nucleotide exchange factor for DnaK and may function as a thermosensor. Unfolded proteins bind initially to DnaJ; upon interaction with the DnaJ-bound protein, DnaK hydrolyzes its bound ATP, resulting in the formation of a stable complex. GrpE releases ADP from DnaK; ATP binding to DnaK triggers the release of the substrate protein, thus completing the reaction cycle. Several rounds of ATP-dependent interactions between DnaJ, DnaK and GrpE are required for fully efficient folding.</text>
</comment>
<dbReference type="EMBL" id="MHWT01000012">
    <property type="protein sequence ID" value="OHB12746.1"/>
    <property type="molecule type" value="Genomic_DNA"/>
</dbReference>
<organism evidence="7 8">
    <name type="scientific">Candidatus Zambryskibacteria bacterium RIFCSPLOWO2_12_FULL_39_23</name>
    <dbReference type="NCBI Taxonomy" id="1802776"/>
    <lineage>
        <taxon>Bacteria</taxon>
        <taxon>Candidatus Zambryskiibacteriota</taxon>
    </lineage>
</organism>
<dbReference type="PANTHER" id="PTHR21237">
    <property type="entry name" value="GRPE PROTEIN"/>
    <property type="match status" value="1"/>
</dbReference>
<comment type="similarity">
    <text evidence="1 3 4">Belongs to the GrpE family.</text>
</comment>
<dbReference type="GO" id="GO:0042803">
    <property type="term" value="F:protein homodimerization activity"/>
    <property type="evidence" value="ECO:0007669"/>
    <property type="project" value="InterPro"/>
</dbReference>
<evidence type="ECO:0000313" key="7">
    <source>
        <dbReference type="EMBL" id="OHB12746.1"/>
    </source>
</evidence>
<dbReference type="InterPro" id="IPR013805">
    <property type="entry name" value="GrpE_CC"/>
</dbReference>
<dbReference type="GO" id="GO:0051082">
    <property type="term" value="F:unfolded protein binding"/>
    <property type="evidence" value="ECO:0007669"/>
    <property type="project" value="TreeGrafter"/>
</dbReference>
<evidence type="ECO:0000256" key="3">
    <source>
        <dbReference type="HAMAP-Rule" id="MF_01151"/>
    </source>
</evidence>
<gene>
    <name evidence="3" type="primary">grpE</name>
    <name evidence="7" type="ORF">A3G99_01605</name>
</gene>
<dbReference type="GO" id="GO:0006457">
    <property type="term" value="P:protein folding"/>
    <property type="evidence" value="ECO:0007669"/>
    <property type="project" value="InterPro"/>
</dbReference>
<keyword evidence="3" id="KW-0346">Stress response</keyword>
<reference evidence="7 8" key="1">
    <citation type="journal article" date="2016" name="Nat. Commun.">
        <title>Thousands of microbial genomes shed light on interconnected biogeochemical processes in an aquifer system.</title>
        <authorList>
            <person name="Anantharaman K."/>
            <person name="Brown C.T."/>
            <person name="Hug L.A."/>
            <person name="Sharon I."/>
            <person name="Castelle C.J."/>
            <person name="Probst A.J."/>
            <person name="Thomas B.C."/>
            <person name="Singh A."/>
            <person name="Wilkins M.J."/>
            <person name="Karaoz U."/>
            <person name="Brodie E.L."/>
            <person name="Williams K.H."/>
            <person name="Hubbard S.S."/>
            <person name="Banfield J.F."/>
        </authorList>
    </citation>
    <scope>NUCLEOTIDE SEQUENCE [LARGE SCALE GENOMIC DNA]</scope>
</reference>
<feature type="compositionally biased region" description="Acidic residues" evidence="6">
    <location>
        <begin position="12"/>
        <end position="23"/>
    </location>
</feature>
<dbReference type="Proteomes" id="UP000176558">
    <property type="component" value="Unassembled WGS sequence"/>
</dbReference>
<name>A0A1G2UTQ5_9BACT</name>
<dbReference type="Gene3D" id="3.90.20.20">
    <property type="match status" value="1"/>
</dbReference>
<dbReference type="GO" id="GO:0000774">
    <property type="term" value="F:adenyl-nucleotide exchange factor activity"/>
    <property type="evidence" value="ECO:0007669"/>
    <property type="project" value="InterPro"/>
</dbReference>
<dbReference type="InterPro" id="IPR000740">
    <property type="entry name" value="GrpE"/>
</dbReference>
<dbReference type="SUPFAM" id="SSF58014">
    <property type="entry name" value="Coiled-coil domain of nucleotide exchange factor GrpE"/>
    <property type="match status" value="1"/>
</dbReference>
<dbReference type="GO" id="GO:0005737">
    <property type="term" value="C:cytoplasm"/>
    <property type="evidence" value="ECO:0007669"/>
    <property type="project" value="UniProtKB-SubCell"/>
</dbReference>
<accession>A0A1G2UTQ5</accession>
<evidence type="ECO:0000256" key="2">
    <source>
        <dbReference type="ARBA" id="ARBA00023186"/>
    </source>
</evidence>
<comment type="caution">
    <text evidence="7">The sequence shown here is derived from an EMBL/GenBank/DDBJ whole genome shotgun (WGS) entry which is preliminary data.</text>
</comment>
<keyword evidence="5" id="KW-0175">Coiled coil</keyword>
<protein>
    <recommendedName>
        <fullName evidence="3">Protein GrpE</fullName>
    </recommendedName>
    <alternativeName>
        <fullName evidence="3">HSP-70 cofactor</fullName>
    </alternativeName>
</protein>
<evidence type="ECO:0000256" key="6">
    <source>
        <dbReference type="SAM" id="MobiDB-lite"/>
    </source>
</evidence>
<evidence type="ECO:0000313" key="8">
    <source>
        <dbReference type="Proteomes" id="UP000176558"/>
    </source>
</evidence>
<feature type="compositionally biased region" description="Basic and acidic residues" evidence="6">
    <location>
        <begin position="1"/>
        <end position="11"/>
    </location>
</feature>
<feature type="coiled-coil region" evidence="5">
    <location>
        <begin position="32"/>
        <end position="59"/>
    </location>
</feature>
<comment type="subunit">
    <text evidence="3">Homodimer.</text>
</comment>
<keyword evidence="3" id="KW-0963">Cytoplasm</keyword>
<dbReference type="Pfam" id="PF01025">
    <property type="entry name" value="GrpE"/>
    <property type="match status" value="1"/>
</dbReference>
<proteinExistence type="inferred from homology"/>
<dbReference type="InterPro" id="IPR009012">
    <property type="entry name" value="GrpE_head"/>
</dbReference>
<dbReference type="PANTHER" id="PTHR21237:SF23">
    <property type="entry name" value="GRPE PROTEIN HOMOLOG, MITOCHONDRIAL"/>
    <property type="match status" value="1"/>
</dbReference>
<comment type="subcellular location">
    <subcellularLocation>
        <location evidence="3">Cytoplasm</location>
    </subcellularLocation>
</comment>
<dbReference type="AlphaFoldDB" id="A0A1G2UTQ5"/>
<dbReference type="SUPFAM" id="SSF51064">
    <property type="entry name" value="Head domain of nucleotide exchange factor GrpE"/>
    <property type="match status" value="1"/>
</dbReference>
<dbReference type="GO" id="GO:0051087">
    <property type="term" value="F:protein-folding chaperone binding"/>
    <property type="evidence" value="ECO:0007669"/>
    <property type="project" value="InterPro"/>
</dbReference>